<gene>
    <name evidence="2" type="ORF">CDAR_218861</name>
</gene>
<dbReference type="Proteomes" id="UP001054837">
    <property type="component" value="Unassembled WGS sequence"/>
</dbReference>
<feature type="region of interest" description="Disordered" evidence="1">
    <location>
        <begin position="1"/>
        <end position="25"/>
    </location>
</feature>
<comment type="caution">
    <text evidence="2">The sequence shown here is derived from an EMBL/GenBank/DDBJ whole genome shotgun (WGS) entry which is preliminary data.</text>
</comment>
<evidence type="ECO:0000256" key="1">
    <source>
        <dbReference type="SAM" id="MobiDB-lite"/>
    </source>
</evidence>
<accession>A0AAV4VPC1</accession>
<name>A0AAV4VPC1_9ARAC</name>
<protein>
    <submittedName>
        <fullName evidence="2">Uncharacterized protein</fullName>
    </submittedName>
</protein>
<proteinExistence type="predicted"/>
<sequence>MRKKNSTFRSQQSCDVHPVAPSSDDSKQIKILMVKSPTRCRYCYPSIMTTQAVRHWLLRPALFPGRGAPAISSGSVGGTRWVPPPSATYWPAVWVWPDH</sequence>
<dbReference type="AlphaFoldDB" id="A0AAV4VPC1"/>
<dbReference type="EMBL" id="BPLQ01013462">
    <property type="protein sequence ID" value="GIY72190.1"/>
    <property type="molecule type" value="Genomic_DNA"/>
</dbReference>
<keyword evidence="3" id="KW-1185">Reference proteome</keyword>
<evidence type="ECO:0000313" key="3">
    <source>
        <dbReference type="Proteomes" id="UP001054837"/>
    </source>
</evidence>
<organism evidence="2 3">
    <name type="scientific">Caerostris darwini</name>
    <dbReference type="NCBI Taxonomy" id="1538125"/>
    <lineage>
        <taxon>Eukaryota</taxon>
        <taxon>Metazoa</taxon>
        <taxon>Ecdysozoa</taxon>
        <taxon>Arthropoda</taxon>
        <taxon>Chelicerata</taxon>
        <taxon>Arachnida</taxon>
        <taxon>Araneae</taxon>
        <taxon>Araneomorphae</taxon>
        <taxon>Entelegynae</taxon>
        <taxon>Araneoidea</taxon>
        <taxon>Araneidae</taxon>
        <taxon>Caerostris</taxon>
    </lineage>
</organism>
<reference evidence="2 3" key="1">
    <citation type="submission" date="2021-06" db="EMBL/GenBank/DDBJ databases">
        <title>Caerostris darwini draft genome.</title>
        <authorList>
            <person name="Kono N."/>
            <person name="Arakawa K."/>
        </authorList>
    </citation>
    <scope>NUCLEOTIDE SEQUENCE [LARGE SCALE GENOMIC DNA]</scope>
</reference>
<evidence type="ECO:0000313" key="2">
    <source>
        <dbReference type="EMBL" id="GIY72190.1"/>
    </source>
</evidence>